<organism evidence="1 2">
    <name type="scientific">Rhodopila globiformis</name>
    <name type="common">Rhodopseudomonas globiformis</name>
    <dbReference type="NCBI Taxonomy" id="1071"/>
    <lineage>
        <taxon>Bacteria</taxon>
        <taxon>Pseudomonadati</taxon>
        <taxon>Pseudomonadota</taxon>
        <taxon>Alphaproteobacteria</taxon>
        <taxon>Acetobacterales</taxon>
        <taxon>Acetobacteraceae</taxon>
        <taxon>Rhodopila</taxon>
    </lineage>
</organism>
<evidence type="ECO:0000313" key="2">
    <source>
        <dbReference type="Proteomes" id="UP000239724"/>
    </source>
</evidence>
<protein>
    <recommendedName>
        <fullName evidence="3">RND efflux pump membrane fusion protein barrel-sandwich domain-containing protein</fullName>
    </recommendedName>
</protein>
<gene>
    <name evidence="1" type="ORF">CCS01_17355</name>
</gene>
<comment type="caution">
    <text evidence="1">The sequence shown here is derived from an EMBL/GenBank/DDBJ whole genome shotgun (WGS) entry which is preliminary data.</text>
</comment>
<dbReference type="Gene3D" id="1.10.287.470">
    <property type="entry name" value="Helix hairpin bin"/>
    <property type="match status" value="1"/>
</dbReference>
<keyword evidence="2" id="KW-1185">Reference proteome</keyword>
<dbReference type="EMBL" id="NHRY01000190">
    <property type="protein sequence ID" value="PPQ31377.1"/>
    <property type="molecule type" value="Genomic_DNA"/>
</dbReference>
<dbReference type="AlphaFoldDB" id="A0A2S6N9W0"/>
<dbReference type="Proteomes" id="UP000239724">
    <property type="component" value="Unassembled WGS sequence"/>
</dbReference>
<accession>A0A2S6N9W0</accession>
<evidence type="ECO:0000313" key="1">
    <source>
        <dbReference type="EMBL" id="PPQ31377.1"/>
    </source>
</evidence>
<dbReference type="Gene3D" id="2.40.420.20">
    <property type="match status" value="1"/>
</dbReference>
<reference evidence="1 2" key="1">
    <citation type="journal article" date="2018" name="Arch. Microbiol.">
        <title>New insights into the metabolic potential of the phototrophic purple bacterium Rhodopila globiformis DSM 161(T) from its draft genome sequence and evidence for a vanadium-dependent nitrogenase.</title>
        <authorList>
            <person name="Imhoff J.F."/>
            <person name="Rahn T."/>
            <person name="Kunzel S."/>
            <person name="Neulinger S.C."/>
        </authorList>
    </citation>
    <scope>NUCLEOTIDE SEQUENCE [LARGE SCALE GENOMIC DNA]</scope>
    <source>
        <strain evidence="1 2">DSM 161</strain>
    </source>
</reference>
<sequence>MIVRRLPLSAPLLWLGLLPAAWGQTLLAPLTLTRDAIEAGGIQVQRLHAEHRAPTIAAFGQVLDPARLAALSAQTAEARADIAASRARLTLAQNEAKRAAGLFHAQGNVSMAEYQSAQAAEQVTAATLTVAEAKLRSLQAGIRATWGSALAASVATGESPLPDIEAGSSCLVQVVLPIGADLAAAPAQATASPAAGPVLPLRLVGPSPQSPGGTGPAFYYLGSGPACPPAGLRLRAELPNGPAVTGVVIPAAAVVWRAATPLVYRKSGKTGFTPVVLPAADRVPGGYFVRDAAGAELKPGVAVVVAGSALLLSESQAAAMAGNAASSDDDD</sequence>
<name>A0A2S6N9W0_RHOGL</name>
<proteinExistence type="predicted"/>
<evidence type="ECO:0008006" key="3">
    <source>
        <dbReference type="Google" id="ProtNLM"/>
    </source>
</evidence>